<evidence type="ECO:0000313" key="6">
    <source>
        <dbReference type="Proteomes" id="UP000278162"/>
    </source>
</evidence>
<dbReference type="Pfam" id="PF02625">
    <property type="entry name" value="XdhC_CoxI"/>
    <property type="match status" value="1"/>
</dbReference>
<gene>
    <name evidence="4" type="ORF">EFK07_08980</name>
    <name evidence="3" type="ORF">HB13667_01070</name>
</gene>
<dbReference type="EMBL" id="LKKS01000011">
    <property type="protein sequence ID" value="KPM68628.1"/>
    <property type="molecule type" value="Genomic_DNA"/>
</dbReference>
<dbReference type="EMBL" id="RJAI01000018">
    <property type="protein sequence ID" value="RNF91539.1"/>
    <property type="molecule type" value="Genomic_DNA"/>
</dbReference>
<organism evidence="3 5">
    <name type="scientific">Pseudomonas putida</name>
    <name type="common">Arthrobacter siderocapsulatus</name>
    <dbReference type="NCBI Taxonomy" id="303"/>
    <lineage>
        <taxon>Bacteria</taxon>
        <taxon>Pseudomonadati</taxon>
        <taxon>Pseudomonadota</taxon>
        <taxon>Gammaproteobacteria</taxon>
        <taxon>Pseudomonadales</taxon>
        <taxon>Pseudomonadaceae</taxon>
        <taxon>Pseudomonas</taxon>
    </lineage>
</organism>
<evidence type="ECO:0000313" key="4">
    <source>
        <dbReference type="EMBL" id="RNF91539.1"/>
    </source>
</evidence>
<dbReference type="AlphaFoldDB" id="A0A0N8HH30"/>
<feature type="domain" description="XdhC Rossmann" evidence="2">
    <location>
        <begin position="212"/>
        <end position="354"/>
    </location>
</feature>
<dbReference type="Pfam" id="PF13478">
    <property type="entry name" value="XdhC_C"/>
    <property type="match status" value="1"/>
</dbReference>
<dbReference type="InterPro" id="IPR027051">
    <property type="entry name" value="XdhC_Rossmann_dom"/>
</dbReference>
<name>A0A0N8HH30_PSEPU</name>
<dbReference type="RefSeq" id="WP_054571899.1">
    <property type="nucleotide sequence ID" value="NZ_LKKS01000011.1"/>
</dbReference>
<dbReference type="InterPro" id="IPR052698">
    <property type="entry name" value="MoCofactor_Util/Proc"/>
</dbReference>
<evidence type="ECO:0000259" key="2">
    <source>
        <dbReference type="Pfam" id="PF13478"/>
    </source>
</evidence>
<accession>A0A0N8HH30</accession>
<comment type="caution">
    <text evidence="3">The sequence shown here is derived from an EMBL/GenBank/DDBJ whole genome shotgun (WGS) entry which is preliminary data.</text>
</comment>
<evidence type="ECO:0000313" key="3">
    <source>
        <dbReference type="EMBL" id="KPM68628.1"/>
    </source>
</evidence>
<dbReference type="InterPro" id="IPR003777">
    <property type="entry name" value="XdhC_CoxI"/>
</dbReference>
<protein>
    <submittedName>
        <fullName evidence="3">Xanthine dehydrogenase</fullName>
    </submittedName>
    <submittedName>
        <fullName evidence="4">XdhC/CoxI family protein</fullName>
    </submittedName>
</protein>
<feature type="domain" description="XdhC- CoxI" evidence="1">
    <location>
        <begin position="19"/>
        <end position="81"/>
    </location>
</feature>
<dbReference type="Gene3D" id="3.40.50.720">
    <property type="entry name" value="NAD(P)-binding Rossmann-like Domain"/>
    <property type="match status" value="1"/>
</dbReference>
<reference evidence="3 5" key="1">
    <citation type="submission" date="2015-10" db="EMBL/GenBank/DDBJ databases">
        <title>Pseudomonas putida clinical strains.</title>
        <authorList>
            <person name="Molina L."/>
            <person name="Udaondo Z."/>
        </authorList>
    </citation>
    <scope>NUCLEOTIDE SEQUENCE [LARGE SCALE GENOMIC DNA]</scope>
    <source>
        <strain evidence="3 5">HB13667</strain>
    </source>
</reference>
<dbReference type="PANTHER" id="PTHR30388:SF6">
    <property type="entry name" value="XANTHINE DEHYDROGENASE SUBUNIT A-RELATED"/>
    <property type="match status" value="1"/>
</dbReference>
<proteinExistence type="predicted"/>
<dbReference type="PANTHER" id="PTHR30388">
    <property type="entry name" value="ALDEHYDE OXIDOREDUCTASE MOLYBDENUM COFACTOR ASSEMBLY PROTEIN"/>
    <property type="match status" value="1"/>
</dbReference>
<dbReference type="Proteomes" id="UP000050437">
    <property type="component" value="Unassembled WGS sequence"/>
</dbReference>
<evidence type="ECO:0000313" key="5">
    <source>
        <dbReference type="Proteomes" id="UP000050437"/>
    </source>
</evidence>
<reference evidence="4 6" key="2">
    <citation type="submission" date="2018-10" db="EMBL/GenBank/DDBJ databases">
        <title>An outbreak of IMP-63 producing strain in France.</title>
        <authorList>
            <person name="Bour M."/>
            <person name="Liapis E."/>
            <person name="Plesiat P."/>
        </authorList>
    </citation>
    <scope>NUCLEOTIDE SEQUENCE [LARGE SCALE GENOMIC DNA]</scope>
    <source>
        <strain evidence="4 6">12917</strain>
    </source>
</reference>
<evidence type="ECO:0000259" key="1">
    <source>
        <dbReference type="Pfam" id="PF02625"/>
    </source>
</evidence>
<dbReference type="Proteomes" id="UP000278162">
    <property type="component" value="Unassembled WGS sequence"/>
</dbReference>
<sequence length="377" mass="41394">MLTGISALLDAVATVTKYNREAVLATLVKIEGSSYRQPGARMLVPIYGASIGTISGGCLESEVAKKAWWLTDRAEAVVRRYSTDAQDDDDDSALTFGLGCNGTVHVMLQRHSAKKPLPAFELLHLVRRSGRPGVLASVIACQQNASIRVGDQWLLHPDHSGKARLLDSTLDDQVQADLTDTLSHGRSILRIYSTSQGEVEIFHEYIAPQQRLVIFGAGHDALPLVHMAKLLDWHVTVIDGRTHFARSDRFPNADAVLQVDARPPYTLHRLTDHALVAVMTHSYSQDRHWLKGLLQGNPTYIGQLGPRARTERLLAEICTSTAKLSALKNFHYPMGLDIGGETPESVALAILAEMTAVLSQRSGGMLKYRKTDIHISI</sequence>